<reference evidence="1 2" key="1">
    <citation type="submission" date="2016-11" db="EMBL/GenBank/DDBJ databases">
        <authorList>
            <person name="Jaros S."/>
            <person name="Januszkiewicz K."/>
            <person name="Wedrychowicz H."/>
        </authorList>
    </citation>
    <scope>NUCLEOTIDE SEQUENCE [LARGE SCALE GENOMIC DNA]</scope>
    <source>
        <strain evidence="1 2">HD4</strain>
    </source>
</reference>
<evidence type="ECO:0000313" key="2">
    <source>
        <dbReference type="Proteomes" id="UP000184263"/>
    </source>
</evidence>
<evidence type="ECO:0000313" key="1">
    <source>
        <dbReference type="EMBL" id="SHL07760.1"/>
    </source>
</evidence>
<dbReference type="EMBL" id="FRBC01000040">
    <property type="protein sequence ID" value="SHL07760.1"/>
    <property type="molecule type" value="Genomic_DNA"/>
</dbReference>
<dbReference type="AlphaFoldDB" id="A0A1M6XP16"/>
<protein>
    <submittedName>
        <fullName evidence="1">Uncharacterized protein</fullName>
    </submittedName>
</protein>
<organism evidence="1 2">
    <name type="scientific">Selenomonas ruminantium</name>
    <dbReference type="NCBI Taxonomy" id="971"/>
    <lineage>
        <taxon>Bacteria</taxon>
        <taxon>Bacillati</taxon>
        <taxon>Bacillota</taxon>
        <taxon>Negativicutes</taxon>
        <taxon>Selenomonadales</taxon>
        <taxon>Selenomonadaceae</taxon>
        <taxon>Selenomonas</taxon>
    </lineage>
</organism>
<proteinExistence type="predicted"/>
<gene>
    <name evidence="1" type="ORF">SAMN05216582_14010</name>
</gene>
<name>A0A1M6XP16_SELRU</name>
<sequence length="81" mass="9492">MARQKKEIHKVEMTDGKRAIIQQLFQEYNIESATDIQDALKDLLGGTSLMQYWQRYPRAMTGLCCWKIRGSLNVRLETICR</sequence>
<dbReference type="Proteomes" id="UP000184263">
    <property type="component" value="Unassembled WGS sequence"/>
</dbReference>
<accession>A0A1M6XP16</accession>